<keyword evidence="10" id="KW-0539">Nucleus</keyword>
<keyword evidence="3" id="KW-0540">Nuclease</keyword>
<evidence type="ECO:0000313" key="16">
    <source>
        <dbReference type="Proteomes" id="UP000261540"/>
    </source>
</evidence>
<name>A0A3B3SZJ9_9TELE</name>
<evidence type="ECO:0000256" key="9">
    <source>
        <dbReference type="ARBA" id="ARBA00023204"/>
    </source>
</evidence>
<dbReference type="InterPro" id="IPR036866">
    <property type="entry name" value="RibonucZ/Hydroxyglut_hydro"/>
</dbReference>
<dbReference type="Ensembl" id="ENSPKIT00000016779.1">
    <property type="protein sequence ID" value="ENSPKIP00000035840.1"/>
    <property type="gene ID" value="ENSPKIG00000014624.1"/>
</dbReference>
<proteinExistence type="inferred from homology"/>
<dbReference type="GeneTree" id="ENSGT00940000157779"/>
<evidence type="ECO:0000256" key="10">
    <source>
        <dbReference type="ARBA" id="ARBA00023242"/>
    </source>
</evidence>
<evidence type="ECO:0000256" key="13">
    <source>
        <dbReference type="SAM" id="MobiDB-lite"/>
    </source>
</evidence>
<dbReference type="InterPro" id="IPR011084">
    <property type="entry name" value="DRMBL"/>
</dbReference>
<evidence type="ECO:0000256" key="11">
    <source>
        <dbReference type="ARBA" id="ARBA00039759"/>
    </source>
</evidence>
<feature type="domain" description="DNA repair metallo-beta-lactamase" evidence="14">
    <location>
        <begin position="240"/>
        <end position="343"/>
    </location>
</feature>
<sequence>MSSFAGRMREYPTISLDRFDKENLHARAYFLSHCHKDHMKGLKGPLLKRKLKFSLTVKLYCSPVSKELLLSNPKYVFWEKHVVALELESPTQISLVDEISGEKEDVMVTLLPAGHCPGSVMFLVEGDRGTVLYTGDFRLAVGEVSRMEFLHSGSRVKDVQSVYLDTTFCDPKYFQIPSREDCLDGIKELVRSWISISTYHVIWLNCKAAYGYEYLFTHLSEEFGCQVHVNNLDMFRKMPDILCHVTTNRATQIHACRHPTDEEFFRTSRLPCGMTGPDGTPLHIISVKPSTIWFGERSRRTSVVVKTGRSSYRACFSFHSSYSELIDFLLHLCPVNIHPNVIPVGRNVQEVKDILKPMCREYSGRTGIIYKPLGILKRARVDYTVEDSDSDSELFDDEELMPWRRKFPQSFQLLPLEAPDPEGAPRFVGGQPDMQEDQTPVLQPGSYMDCTESNDDDDEQEEEEFPDPAGPKGAERESPRWEAFFTAEQVMTDESSEPENSQNSRTHPAGETGSLSPKLFSDSDDDSNHDPTQSIPAPDPRSEAGGQDSVTGQ</sequence>
<dbReference type="PANTHER" id="PTHR23240:SF8">
    <property type="entry name" value="PROTEIN ARTEMIS"/>
    <property type="match status" value="1"/>
</dbReference>
<evidence type="ECO:0000313" key="15">
    <source>
        <dbReference type="Ensembl" id="ENSPKIP00000035840.1"/>
    </source>
</evidence>
<dbReference type="FunFam" id="3.60.15.10:FF:000018">
    <property type="entry name" value="DNA cross-link repair 1C"/>
    <property type="match status" value="1"/>
</dbReference>
<dbReference type="STRING" id="1676925.ENSPKIP00000035840"/>
<organism evidence="15 16">
    <name type="scientific">Paramormyrops kingsleyae</name>
    <dbReference type="NCBI Taxonomy" id="1676925"/>
    <lineage>
        <taxon>Eukaryota</taxon>
        <taxon>Metazoa</taxon>
        <taxon>Chordata</taxon>
        <taxon>Craniata</taxon>
        <taxon>Vertebrata</taxon>
        <taxon>Euteleostomi</taxon>
        <taxon>Actinopterygii</taxon>
        <taxon>Neopterygii</taxon>
        <taxon>Teleostei</taxon>
        <taxon>Osteoglossocephala</taxon>
        <taxon>Osteoglossomorpha</taxon>
        <taxon>Osteoglossiformes</taxon>
        <taxon>Mormyridae</taxon>
        <taxon>Paramormyrops</taxon>
    </lineage>
</organism>
<evidence type="ECO:0000256" key="8">
    <source>
        <dbReference type="ARBA" id="ARBA00023172"/>
    </source>
</evidence>
<dbReference type="Gene3D" id="3.40.50.12650">
    <property type="match status" value="1"/>
</dbReference>
<keyword evidence="9" id="KW-0234">DNA repair</keyword>
<dbReference type="FunFam" id="3.40.50.12650:FF:000002">
    <property type="entry name" value="DNA cross-link repair 1C"/>
    <property type="match status" value="1"/>
</dbReference>
<dbReference type="GO" id="GO:0004519">
    <property type="term" value="F:endonuclease activity"/>
    <property type="evidence" value="ECO:0007669"/>
    <property type="project" value="UniProtKB-KW"/>
</dbReference>
<keyword evidence="6" id="KW-0378">Hydrolase</keyword>
<keyword evidence="5" id="KW-0227">DNA damage</keyword>
<dbReference type="GO" id="GO:0006310">
    <property type="term" value="P:DNA recombination"/>
    <property type="evidence" value="ECO:0007669"/>
    <property type="project" value="UniProtKB-KW"/>
</dbReference>
<reference evidence="15" key="2">
    <citation type="submission" date="2025-09" db="UniProtKB">
        <authorList>
            <consortium name="Ensembl"/>
        </authorList>
    </citation>
    <scope>IDENTIFICATION</scope>
</reference>
<evidence type="ECO:0000256" key="12">
    <source>
        <dbReference type="ARBA" id="ARBA00042677"/>
    </source>
</evidence>
<dbReference type="Proteomes" id="UP000261540">
    <property type="component" value="Unplaced"/>
</dbReference>
<comment type="subcellular location">
    <subcellularLocation>
        <location evidence="1">Nucleus</location>
    </subcellularLocation>
</comment>
<dbReference type="GO" id="GO:0036297">
    <property type="term" value="P:interstrand cross-link repair"/>
    <property type="evidence" value="ECO:0007669"/>
    <property type="project" value="TreeGrafter"/>
</dbReference>
<reference evidence="15" key="1">
    <citation type="submission" date="2025-08" db="UniProtKB">
        <authorList>
            <consortium name="Ensembl"/>
        </authorList>
    </citation>
    <scope>IDENTIFICATION</scope>
</reference>
<dbReference type="GO" id="GO:0003684">
    <property type="term" value="F:damaged DNA binding"/>
    <property type="evidence" value="ECO:0007669"/>
    <property type="project" value="TreeGrafter"/>
</dbReference>
<evidence type="ECO:0000256" key="2">
    <source>
        <dbReference type="ARBA" id="ARBA00010304"/>
    </source>
</evidence>
<dbReference type="GO" id="GO:0000723">
    <property type="term" value="P:telomere maintenance"/>
    <property type="evidence" value="ECO:0007669"/>
    <property type="project" value="TreeGrafter"/>
</dbReference>
<evidence type="ECO:0000256" key="6">
    <source>
        <dbReference type="ARBA" id="ARBA00022801"/>
    </source>
</evidence>
<evidence type="ECO:0000256" key="4">
    <source>
        <dbReference type="ARBA" id="ARBA00022759"/>
    </source>
</evidence>
<keyword evidence="4" id="KW-0255">Endonuclease</keyword>
<accession>A0A3B3SZJ9</accession>
<keyword evidence="8" id="KW-0233">DNA recombination</keyword>
<feature type="compositionally biased region" description="Acidic residues" evidence="13">
    <location>
        <begin position="452"/>
        <end position="466"/>
    </location>
</feature>
<protein>
    <recommendedName>
        <fullName evidence="11">Protein artemis</fullName>
    </recommendedName>
    <alternativeName>
        <fullName evidence="12">DNA cross-link repair 1C protein</fullName>
    </alternativeName>
</protein>
<dbReference type="CDD" id="cd16297">
    <property type="entry name" value="artemis-SNM1C-like_MBL-fold"/>
    <property type="match status" value="1"/>
</dbReference>
<evidence type="ECO:0000259" key="14">
    <source>
        <dbReference type="Pfam" id="PF07522"/>
    </source>
</evidence>
<feature type="region of interest" description="Disordered" evidence="13">
    <location>
        <begin position="415"/>
        <end position="553"/>
    </location>
</feature>
<dbReference type="Gene3D" id="3.60.15.10">
    <property type="entry name" value="Ribonuclease Z/Hydroxyacylglutathione hydrolase-like"/>
    <property type="match status" value="1"/>
</dbReference>
<dbReference type="Pfam" id="PF07522">
    <property type="entry name" value="DRMBL"/>
    <property type="match status" value="1"/>
</dbReference>
<evidence type="ECO:0000256" key="1">
    <source>
        <dbReference type="ARBA" id="ARBA00004123"/>
    </source>
</evidence>
<keyword evidence="16" id="KW-1185">Reference proteome</keyword>
<comment type="similarity">
    <text evidence="2">Belongs to the DNA repair metallo-beta-lactamase (DRMBL) family.</text>
</comment>
<dbReference type="PANTHER" id="PTHR23240">
    <property type="entry name" value="DNA CROSS-LINK REPAIR PROTEIN PSO2/SNM1-RELATED"/>
    <property type="match status" value="1"/>
</dbReference>
<evidence type="ECO:0000256" key="3">
    <source>
        <dbReference type="ARBA" id="ARBA00022722"/>
    </source>
</evidence>
<dbReference type="SUPFAM" id="SSF56281">
    <property type="entry name" value="Metallo-hydrolase/oxidoreductase"/>
    <property type="match status" value="1"/>
</dbReference>
<dbReference type="AlphaFoldDB" id="A0A3B3SZJ9"/>
<dbReference type="GO" id="GO:0005634">
    <property type="term" value="C:nucleus"/>
    <property type="evidence" value="ECO:0007669"/>
    <property type="project" value="UniProtKB-SubCell"/>
</dbReference>
<dbReference type="GO" id="GO:0006303">
    <property type="term" value="P:double-strand break repair via nonhomologous end joining"/>
    <property type="evidence" value="ECO:0007669"/>
    <property type="project" value="TreeGrafter"/>
</dbReference>
<dbReference type="GO" id="GO:0035312">
    <property type="term" value="F:5'-3' DNA exonuclease activity"/>
    <property type="evidence" value="ECO:0007669"/>
    <property type="project" value="TreeGrafter"/>
</dbReference>
<keyword evidence="7" id="KW-0269">Exonuclease</keyword>
<evidence type="ECO:0000256" key="5">
    <source>
        <dbReference type="ARBA" id="ARBA00022763"/>
    </source>
</evidence>
<evidence type="ECO:0000256" key="7">
    <source>
        <dbReference type="ARBA" id="ARBA00022839"/>
    </source>
</evidence>